<evidence type="ECO:0000313" key="2">
    <source>
        <dbReference type="EMBL" id="MPC96845.1"/>
    </source>
</evidence>
<keyword evidence="3" id="KW-1185">Reference proteome</keyword>
<feature type="compositionally biased region" description="Polar residues" evidence="1">
    <location>
        <begin position="1"/>
        <end position="12"/>
    </location>
</feature>
<feature type="compositionally biased region" description="Polar residues" evidence="1">
    <location>
        <begin position="49"/>
        <end position="61"/>
    </location>
</feature>
<evidence type="ECO:0000256" key="1">
    <source>
        <dbReference type="SAM" id="MobiDB-lite"/>
    </source>
</evidence>
<evidence type="ECO:0000313" key="3">
    <source>
        <dbReference type="Proteomes" id="UP000324222"/>
    </source>
</evidence>
<gene>
    <name evidence="2" type="ORF">E2C01_092124</name>
</gene>
<feature type="region of interest" description="Disordered" evidence="1">
    <location>
        <begin position="1"/>
        <end position="62"/>
    </location>
</feature>
<proteinExistence type="predicted"/>
<name>A0A5B7JQJ1_PORTR</name>
<comment type="caution">
    <text evidence="2">The sequence shown here is derived from an EMBL/GenBank/DDBJ whole genome shotgun (WGS) entry which is preliminary data.</text>
</comment>
<reference evidence="2 3" key="1">
    <citation type="submission" date="2019-05" db="EMBL/GenBank/DDBJ databases">
        <title>Another draft genome of Portunus trituberculatus and its Hox gene families provides insights of decapod evolution.</title>
        <authorList>
            <person name="Jeong J.-H."/>
            <person name="Song I."/>
            <person name="Kim S."/>
            <person name="Choi T."/>
            <person name="Kim D."/>
            <person name="Ryu S."/>
            <person name="Kim W."/>
        </authorList>
    </citation>
    <scope>NUCLEOTIDE SEQUENCE [LARGE SCALE GENOMIC DNA]</scope>
    <source>
        <tissue evidence="2">Muscle</tissue>
    </source>
</reference>
<protein>
    <submittedName>
        <fullName evidence="2">Uncharacterized protein</fullName>
    </submittedName>
</protein>
<sequence>MIQGSQGCTQPACQPASASLLHPPSEAVDDMGEEKQASNQLPTYPPNHPATSPSISSQPDSDTAVASRIIEWVCSLRVGAL</sequence>
<dbReference type="AlphaFoldDB" id="A0A5B7JQJ1"/>
<accession>A0A5B7JQJ1</accession>
<dbReference type="Proteomes" id="UP000324222">
    <property type="component" value="Unassembled WGS sequence"/>
</dbReference>
<organism evidence="2 3">
    <name type="scientific">Portunus trituberculatus</name>
    <name type="common">Swimming crab</name>
    <name type="synonym">Neptunus trituberculatus</name>
    <dbReference type="NCBI Taxonomy" id="210409"/>
    <lineage>
        <taxon>Eukaryota</taxon>
        <taxon>Metazoa</taxon>
        <taxon>Ecdysozoa</taxon>
        <taxon>Arthropoda</taxon>
        <taxon>Crustacea</taxon>
        <taxon>Multicrustacea</taxon>
        <taxon>Malacostraca</taxon>
        <taxon>Eumalacostraca</taxon>
        <taxon>Eucarida</taxon>
        <taxon>Decapoda</taxon>
        <taxon>Pleocyemata</taxon>
        <taxon>Brachyura</taxon>
        <taxon>Eubrachyura</taxon>
        <taxon>Portunoidea</taxon>
        <taxon>Portunidae</taxon>
        <taxon>Portuninae</taxon>
        <taxon>Portunus</taxon>
    </lineage>
</organism>
<dbReference type="EMBL" id="VSRR010107553">
    <property type="protein sequence ID" value="MPC96845.1"/>
    <property type="molecule type" value="Genomic_DNA"/>
</dbReference>